<evidence type="ECO:0000256" key="7">
    <source>
        <dbReference type="PIRSR" id="PIRSR601519-1"/>
    </source>
</evidence>
<feature type="binding site" evidence="7">
    <location>
        <position position="95"/>
    </location>
    <ligand>
        <name>Fe cation</name>
        <dbReference type="ChEBI" id="CHEBI:24875"/>
        <label>1</label>
    </ligand>
</feature>
<evidence type="ECO:0000256" key="1">
    <source>
        <dbReference type="ARBA" id="ARBA00006950"/>
    </source>
</evidence>
<dbReference type="InterPro" id="IPR008331">
    <property type="entry name" value="Ferritin_DPS_dom"/>
</dbReference>
<evidence type="ECO:0000256" key="8">
    <source>
        <dbReference type="RuleBase" id="RU361145"/>
    </source>
</evidence>
<feature type="binding site" evidence="7">
    <location>
        <position position="51"/>
    </location>
    <ligand>
        <name>Fe cation</name>
        <dbReference type="ChEBI" id="CHEBI:24875"/>
        <label>1</label>
    </ligand>
</feature>
<dbReference type="GO" id="GO:0042802">
    <property type="term" value="F:identical protein binding"/>
    <property type="evidence" value="ECO:0007669"/>
    <property type="project" value="UniProtKB-ARBA"/>
</dbReference>
<dbReference type="GO" id="GO:0004322">
    <property type="term" value="F:ferroxidase activity"/>
    <property type="evidence" value="ECO:0007669"/>
    <property type="project" value="TreeGrafter"/>
</dbReference>
<comment type="similarity">
    <text evidence="1 8">Belongs to the ferritin family. Prokaryotic subfamily.</text>
</comment>
<comment type="function">
    <text evidence="8">Iron-storage protein.</text>
</comment>
<dbReference type="CDD" id="cd01055">
    <property type="entry name" value="Nonheme_Ferritin"/>
    <property type="match status" value="1"/>
</dbReference>
<dbReference type="PROSITE" id="PS50905">
    <property type="entry name" value="FERRITIN_LIKE"/>
    <property type="match status" value="1"/>
</dbReference>
<comment type="function">
    <text evidence="6">May alleviate iron toxicity in the presence of oxygen.</text>
</comment>
<dbReference type="GO" id="GO:0008199">
    <property type="term" value="F:ferric iron binding"/>
    <property type="evidence" value="ECO:0007669"/>
    <property type="project" value="InterPro"/>
</dbReference>
<dbReference type="STRING" id="553175.POREN0001_0337"/>
<comment type="catalytic activity">
    <reaction evidence="8">
        <text>4 Fe(2+) + O2 + 6 H2O = 4 iron(III) oxide-hydroxide + 12 H(+)</text>
        <dbReference type="Rhea" id="RHEA:11972"/>
        <dbReference type="ChEBI" id="CHEBI:15377"/>
        <dbReference type="ChEBI" id="CHEBI:15378"/>
        <dbReference type="ChEBI" id="CHEBI:15379"/>
        <dbReference type="ChEBI" id="CHEBI:29033"/>
        <dbReference type="ChEBI" id="CHEBI:78619"/>
        <dbReference type="EC" id="1.16.3.2"/>
    </reaction>
</comment>
<evidence type="ECO:0000256" key="2">
    <source>
        <dbReference type="ARBA" id="ARBA00022434"/>
    </source>
</evidence>
<keyword evidence="3 7" id="KW-0479">Metal-binding</keyword>
<dbReference type="eggNOG" id="COG1528">
    <property type="taxonomic scope" value="Bacteria"/>
</dbReference>
<evidence type="ECO:0000256" key="5">
    <source>
        <dbReference type="ARBA" id="ARBA00023004"/>
    </source>
</evidence>
<dbReference type="SUPFAM" id="SSF47240">
    <property type="entry name" value="Ferritin-like"/>
    <property type="match status" value="1"/>
</dbReference>
<dbReference type="InterPro" id="IPR001519">
    <property type="entry name" value="Ferritin"/>
</dbReference>
<dbReference type="PANTHER" id="PTHR11431">
    <property type="entry name" value="FERRITIN"/>
    <property type="match status" value="1"/>
</dbReference>
<gene>
    <name evidence="10" type="primary">ftnA</name>
    <name evidence="10" type="ORF">POREN0001_0337</name>
</gene>
<dbReference type="EC" id="1.16.3.2" evidence="8"/>
<keyword evidence="5 7" id="KW-0408">Iron</keyword>
<dbReference type="Pfam" id="PF00210">
    <property type="entry name" value="Ferritin"/>
    <property type="match status" value="1"/>
</dbReference>
<dbReference type="AlphaFoldDB" id="C3JAU8"/>
<dbReference type="PANTHER" id="PTHR11431:SF127">
    <property type="entry name" value="BACTERIAL NON-HEME FERRITIN"/>
    <property type="match status" value="1"/>
</dbReference>
<proteinExistence type="inferred from homology"/>
<keyword evidence="11" id="KW-1185">Reference proteome</keyword>
<evidence type="ECO:0000259" key="9">
    <source>
        <dbReference type="PROSITE" id="PS50905"/>
    </source>
</evidence>
<dbReference type="InterPro" id="IPR009078">
    <property type="entry name" value="Ferritin-like_SF"/>
</dbReference>
<dbReference type="GO" id="GO:0008198">
    <property type="term" value="F:ferrous iron binding"/>
    <property type="evidence" value="ECO:0007669"/>
    <property type="project" value="TreeGrafter"/>
</dbReference>
<sequence length="162" mass="18957">MKINEKVTKAIDLQINREMWSSNLYLSMSMYLQHKGYAGMAKWLMAQSKEEMEHAYDMMNFVNRRGGRVTILPLEEVPTEFGSVADTFTQVYEHECKVTAWIEELVQVAAAEHDMASQDFFWKYIREQVEEEDTACSIIDRINLSKEQNLIFLDEELAKTEL</sequence>
<evidence type="ECO:0000256" key="4">
    <source>
        <dbReference type="ARBA" id="ARBA00023002"/>
    </source>
</evidence>
<dbReference type="FunFam" id="1.20.1260.10:FF:000001">
    <property type="entry name" value="Non-heme ferritin"/>
    <property type="match status" value="1"/>
</dbReference>
<dbReference type="InterPro" id="IPR009040">
    <property type="entry name" value="Ferritin-like_diiron"/>
</dbReference>
<keyword evidence="8" id="KW-0963">Cytoplasm</keyword>
<dbReference type="Gene3D" id="1.20.1260.10">
    <property type="match status" value="1"/>
</dbReference>
<keyword evidence="4 10" id="KW-0560">Oxidoreductase</keyword>
<dbReference type="GO" id="GO:0005829">
    <property type="term" value="C:cytosol"/>
    <property type="evidence" value="ECO:0007669"/>
    <property type="project" value="TreeGrafter"/>
</dbReference>
<dbReference type="EMBL" id="ACNN01000020">
    <property type="protein sequence ID" value="EEN82781.1"/>
    <property type="molecule type" value="Genomic_DNA"/>
</dbReference>
<organism evidence="10 11">
    <name type="scientific">Porphyromonas endodontalis (strain ATCC 35406 / DSM 24491 / JCM 8526 / CCUG 16442 / BCRC 14492 / NCTC 13058 / HG 370)</name>
    <name type="common">Bacteroides endodontalis</name>
    <dbReference type="NCBI Taxonomy" id="553175"/>
    <lineage>
        <taxon>Bacteria</taxon>
        <taxon>Pseudomonadati</taxon>
        <taxon>Bacteroidota</taxon>
        <taxon>Bacteroidia</taxon>
        <taxon>Bacteroidales</taxon>
        <taxon>Porphyromonadaceae</taxon>
        <taxon>Porphyromonas</taxon>
    </lineage>
</organism>
<dbReference type="InterPro" id="IPR012347">
    <property type="entry name" value="Ferritin-like"/>
</dbReference>
<comment type="subcellular location">
    <subcellularLocation>
        <location evidence="8">Cytoplasm</location>
    </subcellularLocation>
</comment>
<evidence type="ECO:0000256" key="6">
    <source>
        <dbReference type="ARBA" id="ARBA00054546"/>
    </source>
</evidence>
<dbReference type="GO" id="GO:0006826">
    <property type="term" value="P:iron ion transport"/>
    <property type="evidence" value="ECO:0007669"/>
    <property type="project" value="InterPro"/>
</dbReference>
<dbReference type="GeneID" id="93365326"/>
<feature type="binding site" evidence="7">
    <location>
        <position position="128"/>
    </location>
    <ligand>
        <name>Fe cation</name>
        <dbReference type="ChEBI" id="CHEBI:24875"/>
        <label>1</label>
    </ligand>
</feature>
<keyword evidence="2 8" id="KW-0409">Iron storage</keyword>
<evidence type="ECO:0000256" key="3">
    <source>
        <dbReference type="ARBA" id="ARBA00022723"/>
    </source>
</evidence>
<protein>
    <recommendedName>
        <fullName evidence="8">Ferritin</fullName>
        <ecNumber evidence="8">1.16.3.2</ecNumber>
    </recommendedName>
</protein>
<feature type="domain" description="Ferritin-like diiron" evidence="9">
    <location>
        <begin position="1"/>
        <end position="146"/>
    </location>
</feature>
<comment type="caution">
    <text evidence="10">The sequence shown here is derived from an EMBL/GenBank/DDBJ whole genome shotgun (WGS) entry which is preliminary data.</text>
</comment>
<feature type="binding site" evidence="7">
    <location>
        <position position="54"/>
    </location>
    <ligand>
        <name>Fe cation</name>
        <dbReference type="ChEBI" id="CHEBI:24875"/>
        <label>1</label>
    </ligand>
</feature>
<dbReference type="RefSeq" id="WP_004333706.1">
    <property type="nucleotide sequence ID" value="NZ_ACNN01000020.1"/>
</dbReference>
<evidence type="ECO:0000313" key="10">
    <source>
        <dbReference type="EMBL" id="EEN82781.1"/>
    </source>
</evidence>
<name>C3JAU8_POREA</name>
<feature type="binding site" evidence="7">
    <location>
        <position position="18"/>
    </location>
    <ligand>
        <name>Fe cation</name>
        <dbReference type="ChEBI" id="CHEBI:24875"/>
        <label>1</label>
    </ligand>
</feature>
<evidence type="ECO:0000313" key="11">
    <source>
        <dbReference type="Proteomes" id="UP000004295"/>
    </source>
</evidence>
<accession>C3JAU8</accession>
<reference evidence="10 11" key="1">
    <citation type="submission" date="2009-04" db="EMBL/GenBank/DDBJ databases">
        <authorList>
            <person name="Sebastian Y."/>
            <person name="Madupu R."/>
            <person name="Durkin A.S."/>
            <person name="Torralba M."/>
            <person name="Methe B."/>
            <person name="Sutton G.G."/>
            <person name="Strausberg R.L."/>
            <person name="Nelson K.E."/>
        </authorList>
    </citation>
    <scope>NUCLEOTIDE SEQUENCE [LARGE SCALE GENOMIC DNA]</scope>
    <source>
        <strain evidence="11">ATCC 35406 / BCRC 14492 / JCM 8526 / NCTC 13058 / HG 370</strain>
    </source>
</reference>
<dbReference type="InterPro" id="IPR041719">
    <property type="entry name" value="Ferritin_prok"/>
</dbReference>
<dbReference type="Proteomes" id="UP000004295">
    <property type="component" value="Unassembled WGS sequence"/>
</dbReference>
<dbReference type="GO" id="GO:0006879">
    <property type="term" value="P:intracellular iron ion homeostasis"/>
    <property type="evidence" value="ECO:0007669"/>
    <property type="project" value="UniProtKB-KW"/>
</dbReference>